<dbReference type="GO" id="GO:0008173">
    <property type="term" value="F:RNA methyltransferase activity"/>
    <property type="evidence" value="ECO:0007669"/>
    <property type="project" value="InterPro"/>
</dbReference>
<proteinExistence type="predicted"/>
<name>A0A9Y2JSY6_9PSEU</name>
<evidence type="ECO:0000313" key="4">
    <source>
        <dbReference type="EMBL" id="WIY03638.1"/>
    </source>
</evidence>
<dbReference type="InterPro" id="IPR029028">
    <property type="entry name" value="Alpha/beta_knot_MTases"/>
</dbReference>
<dbReference type="GO" id="GO:0006396">
    <property type="term" value="P:RNA processing"/>
    <property type="evidence" value="ECO:0007669"/>
    <property type="project" value="InterPro"/>
</dbReference>
<protein>
    <submittedName>
        <fullName evidence="4">TrmH family RNA methyltransferase</fullName>
    </submittedName>
</protein>
<evidence type="ECO:0000259" key="3">
    <source>
        <dbReference type="Pfam" id="PF00588"/>
    </source>
</evidence>
<dbReference type="SUPFAM" id="SSF75217">
    <property type="entry name" value="alpha/beta knot"/>
    <property type="match status" value="1"/>
</dbReference>
<dbReference type="Pfam" id="PF00588">
    <property type="entry name" value="SpoU_methylase"/>
    <property type="match status" value="1"/>
</dbReference>
<dbReference type="GO" id="GO:0003723">
    <property type="term" value="F:RNA binding"/>
    <property type="evidence" value="ECO:0007669"/>
    <property type="project" value="InterPro"/>
</dbReference>
<dbReference type="GO" id="GO:0032259">
    <property type="term" value="P:methylation"/>
    <property type="evidence" value="ECO:0007669"/>
    <property type="project" value="UniProtKB-KW"/>
</dbReference>
<dbReference type="KEGG" id="amog:QRX60_07225"/>
<dbReference type="InterPro" id="IPR029026">
    <property type="entry name" value="tRNA_m1G_MTases_N"/>
</dbReference>
<sequence length="121" mass="13000">MHDPPGRLARERVAGTRVVGVELAEEAVRPADLPAARGRTIAVLGHERTGIPPEVLDLLDTVVEIPMGAPAPVSTSRWRGAWFCTNSLACCEKVEAWSRWWRPPGAGAASWSCGATGMRSK</sequence>
<dbReference type="AlphaFoldDB" id="A0A9Y2JSY6"/>
<evidence type="ECO:0000256" key="1">
    <source>
        <dbReference type="ARBA" id="ARBA00022603"/>
    </source>
</evidence>
<feature type="domain" description="tRNA/rRNA methyltransferase SpoU type" evidence="3">
    <location>
        <begin position="13"/>
        <end position="67"/>
    </location>
</feature>
<gene>
    <name evidence="4" type="ORF">QRX60_07225</name>
</gene>
<evidence type="ECO:0000256" key="2">
    <source>
        <dbReference type="ARBA" id="ARBA00022679"/>
    </source>
</evidence>
<dbReference type="Proteomes" id="UP001239397">
    <property type="component" value="Chromosome"/>
</dbReference>
<keyword evidence="2" id="KW-0808">Transferase</keyword>
<keyword evidence="1 4" id="KW-0489">Methyltransferase</keyword>
<keyword evidence="5" id="KW-1185">Reference proteome</keyword>
<dbReference type="Gene3D" id="3.40.1280.10">
    <property type="match status" value="1"/>
</dbReference>
<dbReference type="InterPro" id="IPR001537">
    <property type="entry name" value="SpoU_MeTrfase"/>
</dbReference>
<dbReference type="EMBL" id="CP127295">
    <property type="protein sequence ID" value="WIY03638.1"/>
    <property type="molecule type" value="Genomic_DNA"/>
</dbReference>
<reference evidence="4 5" key="1">
    <citation type="submission" date="2023-06" db="EMBL/GenBank/DDBJ databases">
        <authorList>
            <person name="Oyuntsetseg B."/>
            <person name="Kim S.B."/>
        </authorList>
    </citation>
    <scope>NUCLEOTIDE SEQUENCE [LARGE SCALE GENOMIC DNA]</scope>
    <source>
        <strain evidence="4 5">4-36</strain>
    </source>
</reference>
<organism evidence="4 5">
    <name type="scientific">Amycolatopsis mongoliensis</name>
    <dbReference type="NCBI Taxonomy" id="715475"/>
    <lineage>
        <taxon>Bacteria</taxon>
        <taxon>Bacillati</taxon>
        <taxon>Actinomycetota</taxon>
        <taxon>Actinomycetes</taxon>
        <taxon>Pseudonocardiales</taxon>
        <taxon>Pseudonocardiaceae</taxon>
        <taxon>Amycolatopsis</taxon>
    </lineage>
</organism>
<dbReference type="RefSeq" id="WP_286000023.1">
    <property type="nucleotide sequence ID" value="NZ_CP127295.1"/>
</dbReference>
<accession>A0A9Y2JSY6</accession>
<evidence type="ECO:0000313" key="5">
    <source>
        <dbReference type="Proteomes" id="UP001239397"/>
    </source>
</evidence>